<keyword evidence="3" id="KW-1185">Reference proteome</keyword>
<organism evidence="2 3">
    <name type="scientific">Rufibacter tibetensis</name>
    <dbReference type="NCBI Taxonomy" id="512763"/>
    <lineage>
        <taxon>Bacteria</taxon>
        <taxon>Pseudomonadati</taxon>
        <taxon>Bacteroidota</taxon>
        <taxon>Cytophagia</taxon>
        <taxon>Cytophagales</taxon>
        <taxon>Hymenobacteraceae</taxon>
        <taxon>Rufibacter</taxon>
    </lineage>
</organism>
<feature type="chain" id="PRO_5006042556" description="Outer membrane protein beta-barrel domain-containing protein" evidence="1">
    <location>
        <begin position="19"/>
        <end position="265"/>
    </location>
</feature>
<feature type="signal peptide" evidence="1">
    <location>
        <begin position="1"/>
        <end position="18"/>
    </location>
</feature>
<dbReference type="STRING" id="512763.DC20_00245"/>
<protein>
    <recommendedName>
        <fullName evidence="4">Outer membrane protein beta-barrel domain-containing protein</fullName>
    </recommendedName>
</protein>
<sequence>MAKGVLLVVCLLCSIAFARGQDIITRTDGVILKAKVLEVQPTIIRYRKFGSADSLIFRISPSDVQSIQMEDGTMRTFSTPVTQSAGKKGKEPRDYETDFKRNVLSIYPLDFIYSNLTLSYERISSSGKVGIKIPVTIGLGEIRDYYAYAFRENTRFGAGLEVNIYPEGQGSLRYFLTPALNYRSFDVPYFEPNSGRFEPYEERASMITLGFKGGAFVQWGKFFQMSMDVGVGYRTFFADLPENEGYYNLESRLYLPGNLHLGFRF</sequence>
<dbReference type="AlphaFoldDB" id="A0A0P0CFF8"/>
<name>A0A0P0CFF8_9BACT</name>
<gene>
    <name evidence="2" type="ORF">DC20_00245</name>
</gene>
<accession>A0A0P0CFF8</accession>
<dbReference type="OrthoDB" id="937962at2"/>
<reference evidence="2 3" key="1">
    <citation type="submission" date="2015-08" db="EMBL/GenBank/DDBJ databases">
        <title>Complete genome sequence of Rufibacter tibetensis strain 1351t, a radiation-resistant bacterium from tibet plateau.</title>
        <authorList>
            <person name="Dai J."/>
        </authorList>
    </citation>
    <scope>NUCLEOTIDE SEQUENCE [LARGE SCALE GENOMIC DNA]</scope>
    <source>
        <strain evidence="2 3">1351</strain>
    </source>
</reference>
<evidence type="ECO:0000313" key="2">
    <source>
        <dbReference type="EMBL" id="ALI97705.1"/>
    </source>
</evidence>
<evidence type="ECO:0008006" key="4">
    <source>
        <dbReference type="Google" id="ProtNLM"/>
    </source>
</evidence>
<proteinExistence type="predicted"/>
<dbReference type="PATRIC" id="fig|512763.3.peg.52"/>
<dbReference type="RefSeq" id="WP_062541992.1">
    <property type="nucleotide sequence ID" value="NZ_CP012643.1"/>
</dbReference>
<evidence type="ECO:0000313" key="3">
    <source>
        <dbReference type="Proteomes" id="UP000061382"/>
    </source>
</evidence>
<dbReference type="EMBL" id="CP012643">
    <property type="protein sequence ID" value="ALI97705.1"/>
    <property type="molecule type" value="Genomic_DNA"/>
</dbReference>
<dbReference type="Proteomes" id="UP000061382">
    <property type="component" value="Chromosome"/>
</dbReference>
<evidence type="ECO:0000256" key="1">
    <source>
        <dbReference type="SAM" id="SignalP"/>
    </source>
</evidence>
<dbReference type="KEGG" id="rti:DC20_00245"/>
<keyword evidence="1" id="KW-0732">Signal</keyword>